<proteinExistence type="predicted"/>
<dbReference type="AlphaFoldDB" id="A0A075WF02"/>
<evidence type="ECO:0000313" key="3">
    <source>
        <dbReference type="Proteomes" id="UP000028501"/>
    </source>
</evidence>
<dbReference type="RefSeq" id="WP_081868547.1">
    <property type="nucleotide sequence ID" value="NZ_CP006577.1"/>
</dbReference>
<reference evidence="2 3" key="1">
    <citation type="submission" date="2013-07" db="EMBL/GenBank/DDBJ databases">
        <title>Genome of Archaeoglobus fulgidus.</title>
        <authorList>
            <person name="Fiebig A."/>
            <person name="Birkeland N.-K."/>
        </authorList>
    </citation>
    <scope>NUCLEOTIDE SEQUENCE [LARGE SCALE GENOMIC DNA]</scope>
    <source>
        <strain evidence="2 3">DSM 8774</strain>
    </source>
</reference>
<dbReference type="SUPFAM" id="SSF50249">
    <property type="entry name" value="Nucleic acid-binding proteins"/>
    <property type="match status" value="2"/>
</dbReference>
<dbReference type="InterPro" id="IPR012340">
    <property type="entry name" value="NA-bd_OB-fold"/>
</dbReference>
<name>A0A075WF02_ARCFL</name>
<dbReference type="CDD" id="cd04491">
    <property type="entry name" value="SoSSB_OBF"/>
    <property type="match status" value="1"/>
</dbReference>
<dbReference type="Pfam" id="PF21473">
    <property type="entry name" value="OB_Ssb-like"/>
    <property type="match status" value="1"/>
</dbReference>
<dbReference type="KEGG" id="afg:AFULGI_00016100"/>
<dbReference type="HOGENOM" id="CLU_505893_0_0_2"/>
<protein>
    <recommendedName>
        <fullName evidence="1">Single-stranded DNA binding protein Ssb-like OB fold domain-containing protein</fullName>
    </recommendedName>
</protein>
<gene>
    <name evidence="2" type="ORF">AFULGI_00016100</name>
</gene>
<dbReference type="Gene3D" id="2.40.50.140">
    <property type="entry name" value="Nucleic acid-binding proteins"/>
    <property type="match status" value="1"/>
</dbReference>
<dbReference type="NCBIfam" id="NF005553">
    <property type="entry name" value="PRK07217.1"/>
    <property type="match status" value="1"/>
</dbReference>
<dbReference type="EMBL" id="CP006577">
    <property type="protein sequence ID" value="AIG98372.1"/>
    <property type="molecule type" value="Genomic_DNA"/>
</dbReference>
<sequence length="538" mass="60868">MDEQELVTRLTNQILSKFKKAGYEIKPKEVSERLRLLLLEFKVPESEAIKTIENYLMKELEISREHLIKAPLVKIVDIAEPGEWVSLKVKVAQLWEPSSESISQAGLIGDETGIIKFVVWSSANVKPVEEGKSYVFRNVVTDYYNGKMQVNVNRSSEIEEIDEEVQLPPREVEVVGALVAIRRNSGLIQRCRECNRPVSKGLCPVHGKTVYDDLRVKGVIDDGENVYEVILNQEIVKSLTGIELEEALQIAREHLDRNAVLSELKNKLLGRYLRLIGTRGERCLVAKEATFLDLGAKLKGTGQEGVGMTGKREPARRVFAFELNSSTYKITDDTKTKYVLTPTGERCNRVFFVGALLEKEEVRPESGIWRIRVADPTGAIIGYVGRFQPDALEALMGIEPPEMVAVVGKVRVLEGERRKFVTVRPEQISIVDTKVRDCWVHETAKSTLERIRRMEEAKESDSDSRLAWQVYNPNLNEYRRIVRKVIEAVFGGAIKSEGVKSTNKDDPIDGDKNVESDLFDEFGVEEEWNLSNIFEDTA</sequence>
<evidence type="ECO:0000259" key="1">
    <source>
        <dbReference type="Pfam" id="PF21473"/>
    </source>
</evidence>
<evidence type="ECO:0000313" key="2">
    <source>
        <dbReference type="EMBL" id="AIG98372.1"/>
    </source>
</evidence>
<dbReference type="InterPro" id="IPR048970">
    <property type="entry name" value="OB_Ssb-like"/>
</dbReference>
<dbReference type="Proteomes" id="UP000028501">
    <property type="component" value="Chromosome"/>
</dbReference>
<dbReference type="GeneID" id="69032952"/>
<accession>A0A075WF02</accession>
<feature type="domain" description="Single-stranded DNA binding protein Ssb-like OB fold" evidence="1">
    <location>
        <begin position="96"/>
        <end position="159"/>
    </location>
</feature>
<dbReference type="FunFam" id="2.40.50.140:FF:000301">
    <property type="entry name" value="Replication protein A"/>
    <property type="match status" value="1"/>
</dbReference>
<organism evidence="2 3">
    <name type="scientific">Archaeoglobus fulgidus DSM 8774</name>
    <dbReference type="NCBI Taxonomy" id="1344584"/>
    <lineage>
        <taxon>Archaea</taxon>
        <taxon>Methanobacteriati</taxon>
        <taxon>Methanobacteriota</taxon>
        <taxon>Archaeoglobi</taxon>
        <taxon>Archaeoglobales</taxon>
        <taxon>Archaeoglobaceae</taxon>
        <taxon>Archaeoglobus</taxon>
    </lineage>
</organism>